<organism evidence="2 3">
    <name type="scientific">Leptothoe spongobia TAU-MAC 1115</name>
    <dbReference type="NCBI Taxonomy" id="1967444"/>
    <lineage>
        <taxon>Bacteria</taxon>
        <taxon>Bacillati</taxon>
        <taxon>Cyanobacteriota</taxon>
        <taxon>Cyanophyceae</taxon>
        <taxon>Nodosilineales</taxon>
        <taxon>Cymatolegaceae</taxon>
        <taxon>Leptothoe</taxon>
        <taxon>Leptothoe spongobia</taxon>
    </lineage>
</organism>
<dbReference type="SUPFAM" id="SSF159888">
    <property type="entry name" value="YdhG-like"/>
    <property type="match status" value="1"/>
</dbReference>
<protein>
    <submittedName>
        <fullName evidence="2">DUF1801 domain-containing protein</fullName>
    </submittedName>
</protein>
<dbReference type="AlphaFoldDB" id="A0A947GRW5"/>
<comment type="caution">
    <text evidence="2">The sequence shown here is derived from an EMBL/GenBank/DDBJ whole genome shotgun (WGS) entry which is preliminary data.</text>
</comment>
<dbReference type="EMBL" id="JADOES010000054">
    <property type="protein sequence ID" value="MBT9317666.1"/>
    <property type="molecule type" value="Genomic_DNA"/>
</dbReference>
<reference evidence="2" key="1">
    <citation type="submission" date="2020-11" db="EMBL/GenBank/DDBJ databases">
        <authorList>
            <person name="Konstantinou D."/>
            <person name="Gkelis S."/>
            <person name="Popin R."/>
            <person name="Fewer D."/>
            <person name="Sivonen K."/>
        </authorList>
    </citation>
    <scope>NUCLEOTIDE SEQUENCE</scope>
    <source>
        <strain evidence="2">TAU-MAC 1115</strain>
    </source>
</reference>
<reference evidence="2" key="2">
    <citation type="journal article" date="2021" name="Mar. Drugs">
        <title>Genome Reduction and Secondary Metabolism of the Marine Sponge-Associated Cyanobacterium Leptothoe.</title>
        <authorList>
            <person name="Konstantinou D."/>
            <person name="Popin R.V."/>
            <person name="Fewer D.P."/>
            <person name="Sivonen K."/>
            <person name="Gkelis S."/>
        </authorList>
    </citation>
    <scope>NUCLEOTIDE SEQUENCE</scope>
    <source>
        <strain evidence="2">TAU-MAC 1115</strain>
    </source>
</reference>
<name>A0A947GRW5_9CYAN</name>
<evidence type="ECO:0000259" key="1">
    <source>
        <dbReference type="Pfam" id="PF08818"/>
    </source>
</evidence>
<dbReference type="InterPro" id="IPR014922">
    <property type="entry name" value="YdhG-like"/>
</dbReference>
<sequence length="125" mass="14049">MQYDVNTPDEYLGLLSDDWRKEKLLALREIICAQAPDIVESIKYKMLSYGDDSGSVFHLNAQKNYVSLYVGNIDTIDPAGELTQNLNRGKGCIRFTKSVAISQTQIDVFIEKAIALWRQGDDLGC</sequence>
<keyword evidence="3" id="KW-1185">Reference proteome</keyword>
<dbReference type="Gene3D" id="3.90.1150.200">
    <property type="match status" value="1"/>
</dbReference>
<dbReference type="Pfam" id="PF08818">
    <property type="entry name" value="DUF1801"/>
    <property type="match status" value="1"/>
</dbReference>
<evidence type="ECO:0000313" key="3">
    <source>
        <dbReference type="Proteomes" id="UP000717364"/>
    </source>
</evidence>
<proteinExistence type="predicted"/>
<dbReference type="RefSeq" id="WP_215610731.1">
    <property type="nucleotide sequence ID" value="NZ_JADOES010000054.1"/>
</dbReference>
<dbReference type="Proteomes" id="UP000717364">
    <property type="component" value="Unassembled WGS sequence"/>
</dbReference>
<accession>A0A947GRW5</accession>
<gene>
    <name evidence="2" type="ORF">IXB50_19785</name>
</gene>
<evidence type="ECO:0000313" key="2">
    <source>
        <dbReference type="EMBL" id="MBT9317666.1"/>
    </source>
</evidence>
<feature type="domain" description="YdhG-like" evidence="1">
    <location>
        <begin position="20"/>
        <end position="114"/>
    </location>
</feature>